<dbReference type="EC" id="1.13.11.53" evidence="11"/>
<comment type="catalytic activity">
    <reaction evidence="11">
        <text>1,2-dihydroxy-5-(methylsulfanyl)pent-1-en-3-one + O2 = 3-(methylsulfanyl)propanoate + CO + formate + 2 H(+)</text>
        <dbReference type="Rhea" id="RHEA:14161"/>
        <dbReference type="ChEBI" id="CHEBI:15378"/>
        <dbReference type="ChEBI" id="CHEBI:15379"/>
        <dbReference type="ChEBI" id="CHEBI:15740"/>
        <dbReference type="ChEBI" id="CHEBI:17245"/>
        <dbReference type="ChEBI" id="CHEBI:49016"/>
        <dbReference type="ChEBI" id="CHEBI:49252"/>
        <dbReference type="EC" id="1.13.11.53"/>
    </reaction>
</comment>
<comment type="similarity">
    <text evidence="11">Belongs to the acireductone dioxygenase (ARD) family.</text>
</comment>
<feature type="binding site" evidence="11">
    <location>
        <position position="200"/>
    </location>
    <ligand>
        <name>Fe(2+)</name>
        <dbReference type="ChEBI" id="CHEBI:29033"/>
        <note>for iron-dependent acireductone dioxygenase activity</note>
    </ligand>
</feature>
<keyword evidence="7 11" id="KW-0560">Oxidoreductase</keyword>
<dbReference type="GO" id="GO:0016151">
    <property type="term" value="F:nickel cation binding"/>
    <property type="evidence" value="ECO:0007669"/>
    <property type="project" value="UniProtKB-UniRule"/>
</dbReference>
<dbReference type="EC" id="1.13.11.54" evidence="11"/>
<dbReference type="FunFam" id="2.60.120.10:FF:000099">
    <property type="entry name" value="1,2-dihydroxy-3-keto-5-methylthiopentene dioxygenase"/>
    <property type="match status" value="1"/>
</dbReference>
<dbReference type="PANTHER" id="PTHR23418">
    <property type="entry name" value="ACIREDUCTONE DIOXYGENASE"/>
    <property type="match status" value="1"/>
</dbReference>
<keyword evidence="3 11" id="KW-0533">Nickel</keyword>
<keyword evidence="4 11" id="KW-0028">Amino-acid biosynthesis</keyword>
<name>A0AAE1AAK8_9GAST</name>
<evidence type="ECO:0000256" key="4">
    <source>
        <dbReference type="ARBA" id="ARBA00022605"/>
    </source>
</evidence>
<dbReference type="Pfam" id="PF03079">
    <property type="entry name" value="ARD"/>
    <property type="match status" value="1"/>
</dbReference>
<keyword evidence="6 11" id="KW-0223">Dioxygenase</keyword>
<feature type="binding site" evidence="11">
    <location>
        <position position="206"/>
    </location>
    <ligand>
        <name>Ni(2+)</name>
        <dbReference type="ChEBI" id="CHEBI:49786"/>
        <note>for nickel-dependent acireductone dioxygenase activity</note>
    </ligand>
</feature>
<feature type="binding site" evidence="11">
    <location>
        <position position="206"/>
    </location>
    <ligand>
        <name>Fe(2+)</name>
        <dbReference type="ChEBI" id="CHEBI:29033"/>
        <note>for iron-dependent acireductone dioxygenase activity</note>
    </ligand>
</feature>
<evidence type="ECO:0000256" key="7">
    <source>
        <dbReference type="ARBA" id="ARBA00023002"/>
    </source>
</evidence>
<dbReference type="InterPro" id="IPR011051">
    <property type="entry name" value="RmlC_Cupin_sf"/>
</dbReference>
<evidence type="ECO:0000256" key="3">
    <source>
        <dbReference type="ARBA" id="ARBA00022596"/>
    </source>
</evidence>
<accession>A0AAE1AAK8</accession>
<dbReference type="GO" id="GO:0005506">
    <property type="term" value="F:iron ion binding"/>
    <property type="evidence" value="ECO:0007669"/>
    <property type="project" value="UniProtKB-UniRule"/>
</dbReference>
<feature type="binding site" evidence="11">
    <location>
        <position position="245"/>
    </location>
    <ligand>
        <name>Ni(2+)</name>
        <dbReference type="ChEBI" id="CHEBI:49786"/>
        <note>for nickel-dependent acireductone dioxygenase activity</note>
    </ligand>
</feature>
<evidence type="ECO:0000256" key="10">
    <source>
        <dbReference type="ARBA" id="ARBA00023242"/>
    </source>
</evidence>
<dbReference type="AlphaFoldDB" id="A0AAE1AAK8"/>
<evidence type="ECO:0000256" key="11">
    <source>
        <dbReference type="HAMAP-Rule" id="MF_03154"/>
    </source>
</evidence>
<keyword evidence="5 11" id="KW-0479">Metal-binding</keyword>
<dbReference type="Gene3D" id="2.60.120.10">
    <property type="entry name" value="Jelly Rolls"/>
    <property type="match status" value="1"/>
</dbReference>
<evidence type="ECO:0000256" key="1">
    <source>
        <dbReference type="ARBA" id="ARBA00000428"/>
    </source>
</evidence>
<dbReference type="InterPro" id="IPR027496">
    <property type="entry name" value="ARD_euk"/>
</dbReference>
<comment type="caution">
    <text evidence="12">The sequence shown here is derived from an EMBL/GenBank/DDBJ whole genome shotgun (WGS) entry which is preliminary data.</text>
</comment>
<comment type="function">
    <text evidence="11">Catalyzes 2 different reactions between oxygen and the acireductone 1,2-dihydroxy-3-keto-5-methylthiopentene (DHK-MTPene) depending upon the metal bound in the active site. Fe-containing acireductone dioxygenase (Fe-ARD) produces formate and 2-keto-4-methylthiobutyrate (KMTB), the alpha-ketoacid precursor of methionine in the methionine recycle pathway. Ni-containing acireductone dioxygenase (Ni-ARD) produces methylthiopropionate, carbon monoxide and formate, and does not lie on the methionine recycle pathway.</text>
</comment>
<keyword evidence="2 11" id="KW-0963">Cytoplasm</keyword>
<dbReference type="GO" id="GO:0019509">
    <property type="term" value="P:L-methionine salvage from methylthioadenosine"/>
    <property type="evidence" value="ECO:0007669"/>
    <property type="project" value="UniProtKB-UniRule"/>
</dbReference>
<dbReference type="HAMAP" id="MF_03154">
    <property type="entry name" value="Salvage_MtnD_euk"/>
    <property type="match status" value="1"/>
</dbReference>
<feature type="binding site" evidence="11">
    <location>
        <position position="200"/>
    </location>
    <ligand>
        <name>Ni(2+)</name>
        <dbReference type="ChEBI" id="CHEBI:49786"/>
        <note>for nickel-dependent acireductone dioxygenase activity</note>
    </ligand>
</feature>
<evidence type="ECO:0000313" key="12">
    <source>
        <dbReference type="EMBL" id="KAK3784344.1"/>
    </source>
</evidence>
<dbReference type="EMBL" id="JAWDGP010002278">
    <property type="protein sequence ID" value="KAK3784344.1"/>
    <property type="molecule type" value="Genomic_DNA"/>
</dbReference>
<dbReference type="PANTHER" id="PTHR23418:SF0">
    <property type="entry name" value="ACIREDUCTONE DIOXYGENASE"/>
    <property type="match status" value="1"/>
</dbReference>
<dbReference type="GO" id="GO:0010308">
    <property type="term" value="F:acireductone dioxygenase (Ni2+-requiring) activity"/>
    <property type="evidence" value="ECO:0007669"/>
    <property type="project" value="UniProtKB-UniRule"/>
</dbReference>
<comment type="cofactor">
    <cofactor evidence="11">
        <name>Fe(2+)</name>
        <dbReference type="ChEBI" id="CHEBI:29033"/>
    </cofactor>
    <cofactor evidence="11">
        <name>Ni(2+)</name>
        <dbReference type="ChEBI" id="CHEBI:49786"/>
    </cofactor>
    <text evidence="11">Binds either 1 Fe or Ni cation per monomer. Iron-binding promotes an acireductone dioxygenase reaction producing 2-keto-4-methylthiobutyrate, while nickel-binding promotes an acireductone dioxygenase reaction producing 3-(methylsulfanyl)propanoate.</text>
</comment>
<keyword evidence="8 11" id="KW-0408">Iron</keyword>
<reference evidence="12" key="1">
    <citation type="journal article" date="2023" name="G3 (Bethesda)">
        <title>A reference genome for the long-term kleptoplast-retaining sea slug Elysia crispata morphotype clarki.</title>
        <authorList>
            <person name="Eastman K.E."/>
            <person name="Pendleton A.L."/>
            <person name="Shaikh M.A."/>
            <person name="Suttiyut T."/>
            <person name="Ogas R."/>
            <person name="Tomko P."/>
            <person name="Gavelis G."/>
            <person name="Widhalm J.R."/>
            <person name="Wisecaver J.H."/>
        </authorList>
    </citation>
    <scope>NUCLEOTIDE SEQUENCE</scope>
    <source>
        <strain evidence="12">ECLA1</strain>
    </source>
</reference>
<keyword evidence="10 11" id="KW-0539">Nucleus</keyword>
<evidence type="ECO:0000256" key="9">
    <source>
        <dbReference type="ARBA" id="ARBA00023167"/>
    </source>
</evidence>
<keyword evidence="9 11" id="KW-0486">Methionine biosynthesis</keyword>
<keyword evidence="13" id="KW-1185">Reference proteome</keyword>
<evidence type="ECO:0000313" key="13">
    <source>
        <dbReference type="Proteomes" id="UP001283361"/>
    </source>
</evidence>
<dbReference type="InterPro" id="IPR014710">
    <property type="entry name" value="RmlC-like_jellyroll"/>
</dbReference>
<dbReference type="InterPro" id="IPR004313">
    <property type="entry name" value="ARD"/>
</dbReference>
<gene>
    <name evidence="12" type="ORF">RRG08_053830</name>
</gene>
<sequence length="295" mass="34626">MFYCILKESGKSNTRVLKASDFWIKDGIFYWVHHLHQPDLQPLTFIIEPMRYLMTYTSCTSTSAEQQSCGPRTINTARFESRSRIGSRKVLRSTRSSTTTTERKMVRAWYHDGEANDPSDPHMLTPGQFLSVQQLKDEIGVELMKFDAATLDTNVEYLSLKKERGYSVEDYIIICKDYIDIDSRLEPDYNKRMKIFNSEHLHPDEEIRFVSAGSGFFDMRSRDDKWIRLELSQGDLMIIPGGVYHRFFLDHKGYVKLRRLFSEEPSWVAFHRPEGDTHTVRQKYIQDHRVMITAE</sequence>
<comment type="pathway">
    <text evidence="11">Amino-acid biosynthesis; L-methionine biosynthesis via salvage pathway; L-methionine from S-methyl-5-thio-alpha-D-ribose 1-phosphate: step 5/6.</text>
</comment>
<proteinExistence type="inferred from homology"/>
<dbReference type="Proteomes" id="UP001283361">
    <property type="component" value="Unassembled WGS sequence"/>
</dbReference>
<evidence type="ECO:0000256" key="6">
    <source>
        <dbReference type="ARBA" id="ARBA00022964"/>
    </source>
</evidence>
<dbReference type="GO" id="GO:0010309">
    <property type="term" value="F:acireductone dioxygenase [iron(II)-requiring] activity"/>
    <property type="evidence" value="ECO:0007669"/>
    <property type="project" value="UniProtKB-UniRule"/>
</dbReference>
<organism evidence="12 13">
    <name type="scientific">Elysia crispata</name>
    <name type="common">lettuce slug</name>
    <dbReference type="NCBI Taxonomy" id="231223"/>
    <lineage>
        <taxon>Eukaryota</taxon>
        <taxon>Metazoa</taxon>
        <taxon>Spiralia</taxon>
        <taxon>Lophotrochozoa</taxon>
        <taxon>Mollusca</taxon>
        <taxon>Gastropoda</taxon>
        <taxon>Heterobranchia</taxon>
        <taxon>Euthyneura</taxon>
        <taxon>Panpulmonata</taxon>
        <taxon>Sacoglossa</taxon>
        <taxon>Placobranchoidea</taxon>
        <taxon>Plakobranchidae</taxon>
        <taxon>Elysia</taxon>
    </lineage>
</organism>
<protein>
    <recommendedName>
        <fullName evidence="11">Acireductone dioxygenase</fullName>
    </recommendedName>
    <alternativeName>
        <fullName evidence="11">Acireductone dioxygenase (Fe(2+)-requiring)</fullName>
        <shortName evidence="11">ARD'</shortName>
        <shortName evidence="11">Fe-ARD</shortName>
        <ecNumber evidence="11">1.13.11.54</ecNumber>
    </alternativeName>
    <alternativeName>
        <fullName evidence="11">Acireductone dioxygenase (Ni(2+)-requiring)</fullName>
        <shortName evidence="11">ARD</shortName>
        <shortName evidence="11">Ni-ARD</shortName>
        <ecNumber evidence="11">1.13.11.53</ecNumber>
    </alternativeName>
</protein>
<dbReference type="CDD" id="cd02232">
    <property type="entry name" value="cupin_ARD"/>
    <property type="match status" value="1"/>
</dbReference>
<evidence type="ECO:0000256" key="8">
    <source>
        <dbReference type="ARBA" id="ARBA00023004"/>
    </source>
</evidence>
<comment type="catalytic activity">
    <reaction evidence="1 11">
        <text>1,2-dihydroxy-5-(methylsulfanyl)pent-1-en-3-one + O2 = 4-methylsulfanyl-2-oxobutanoate + formate + 2 H(+)</text>
        <dbReference type="Rhea" id="RHEA:24504"/>
        <dbReference type="ChEBI" id="CHEBI:15378"/>
        <dbReference type="ChEBI" id="CHEBI:15379"/>
        <dbReference type="ChEBI" id="CHEBI:15740"/>
        <dbReference type="ChEBI" id="CHEBI:16723"/>
        <dbReference type="ChEBI" id="CHEBI:49252"/>
        <dbReference type="EC" id="1.13.11.54"/>
    </reaction>
</comment>
<dbReference type="GO" id="GO:0005634">
    <property type="term" value="C:nucleus"/>
    <property type="evidence" value="ECO:0007669"/>
    <property type="project" value="UniProtKB-SubCell"/>
</dbReference>
<feature type="binding site" evidence="11">
    <location>
        <position position="202"/>
    </location>
    <ligand>
        <name>Fe(2+)</name>
        <dbReference type="ChEBI" id="CHEBI:29033"/>
        <note>for iron-dependent acireductone dioxygenase activity</note>
    </ligand>
</feature>
<feature type="binding site" evidence="11">
    <location>
        <position position="245"/>
    </location>
    <ligand>
        <name>Fe(2+)</name>
        <dbReference type="ChEBI" id="CHEBI:29033"/>
        <note>for iron-dependent acireductone dioxygenase activity</note>
    </ligand>
</feature>
<evidence type="ECO:0000256" key="2">
    <source>
        <dbReference type="ARBA" id="ARBA00022490"/>
    </source>
</evidence>
<feature type="binding site" evidence="11">
    <location>
        <position position="202"/>
    </location>
    <ligand>
        <name>Ni(2+)</name>
        <dbReference type="ChEBI" id="CHEBI:49786"/>
        <note>for nickel-dependent acireductone dioxygenase activity</note>
    </ligand>
</feature>
<dbReference type="SUPFAM" id="SSF51182">
    <property type="entry name" value="RmlC-like cupins"/>
    <property type="match status" value="1"/>
</dbReference>
<comment type="subcellular location">
    <subcellularLocation>
        <location evidence="11">Cytoplasm</location>
    </subcellularLocation>
    <subcellularLocation>
        <location evidence="11">Nucleus</location>
    </subcellularLocation>
</comment>
<dbReference type="GO" id="GO:0005737">
    <property type="term" value="C:cytoplasm"/>
    <property type="evidence" value="ECO:0007669"/>
    <property type="project" value="UniProtKB-SubCell"/>
</dbReference>
<evidence type="ECO:0000256" key="5">
    <source>
        <dbReference type="ARBA" id="ARBA00022723"/>
    </source>
</evidence>